<comment type="caution">
    <text evidence="2">The sequence shown here is derived from an EMBL/GenBank/DDBJ whole genome shotgun (WGS) entry which is preliminary data.</text>
</comment>
<feature type="domain" description="Fimbrial-type adhesion" evidence="1">
    <location>
        <begin position="50"/>
        <end position="194"/>
    </location>
</feature>
<accession>A0ABD6X032</accession>
<dbReference type="InterPro" id="IPR000259">
    <property type="entry name" value="Adhesion_dom_fimbrial"/>
</dbReference>
<dbReference type="Proteomes" id="UP000241404">
    <property type="component" value="Unassembled WGS sequence"/>
</dbReference>
<dbReference type="InterPro" id="IPR050263">
    <property type="entry name" value="Bact_Fimbrial_Adh_Pro"/>
</dbReference>
<proteinExistence type="predicted"/>
<dbReference type="InterPro" id="IPR008966">
    <property type="entry name" value="Adhesion_dom_sf"/>
</dbReference>
<name>A0ABD6X032_PHODM</name>
<organism evidence="2 3">
    <name type="scientific">Photobacterium damselae</name>
    <dbReference type="NCBI Taxonomy" id="38293"/>
    <lineage>
        <taxon>Bacteria</taxon>
        <taxon>Pseudomonadati</taxon>
        <taxon>Pseudomonadota</taxon>
        <taxon>Gammaproteobacteria</taxon>
        <taxon>Vibrionales</taxon>
        <taxon>Vibrionaceae</taxon>
        <taxon>Photobacterium</taxon>
    </lineage>
</organism>
<evidence type="ECO:0000259" key="1">
    <source>
        <dbReference type="Pfam" id="PF00419"/>
    </source>
</evidence>
<dbReference type="Gene3D" id="2.60.40.1090">
    <property type="entry name" value="Fimbrial-type adhesion domain"/>
    <property type="match status" value="1"/>
</dbReference>
<dbReference type="SUPFAM" id="SSF49401">
    <property type="entry name" value="Bacterial adhesins"/>
    <property type="match status" value="1"/>
</dbReference>
<sequence length="195" mass="21072">MKVFLESAKIALFTILFFISLSIYSQPHTDNRIKPRTDNSINVRIIGEIYIPPCKVNNDSPINISFGKIPLRKVDGSNFAEERTVPISCDYFRGDAYVRFDGTNALSQPNILKTTGVNSSNFGIALYQGSGISVPMNIGKGSGINSEYGNLVTNGLSATSGSGQFTFTAVPIKYGSSDLVEGFFTATGILSITYV</sequence>
<dbReference type="PANTHER" id="PTHR33420">
    <property type="entry name" value="FIMBRIAL SUBUNIT ELFA-RELATED"/>
    <property type="match status" value="1"/>
</dbReference>
<dbReference type="InterPro" id="IPR036937">
    <property type="entry name" value="Adhesion_dom_fimbrial_sf"/>
</dbReference>
<dbReference type="RefSeq" id="WP_081282998.1">
    <property type="nucleotide sequence ID" value="NZ_LZFH01000017.1"/>
</dbReference>
<dbReference type="EMBL" id="PYMM01000014">
    <property type="protein sequence ID" value="PSU15432.1"/>
    <property type="molecule type" value="Genomic_DNA"/>
</dbReference>
<reference evidence="2 3" key="1">
    <citation type="submission" date="2018-03" db="EMBL/GenBank/DDBJ databases">
        <title>Whole genome sequencing of Histamine producing bacteria.</title>
        <authorList>
            <person name="Butler K."/>
        </authorList>
    </citation>
    <scope>NUCLEOTIDE SEQUENCE [LARGE SCALE GENOMIC DNA]</scope>
    <source>
        <strain evidence="2 3">BT-6</strain>
    </source>
</reference>
<dbReference type="PANTHER" id="PTHR33420:SF33">
    <property type="entry name" value="MINOR FIMBRIAL SUBUNIT"/>
    <property type="match status" value="1"/>
</dbReference>
<dbReference type="Pfam" id="PF00419">
    <property type="entry name" value="Fimbrial"/>
    <property type="match status" value="1"/>
</dbReference>
<gene>
    <name evidence="2" type="ORF">CTM90_16440</name>
</gene>
<evidence type="ECO:0000313" key="3">
    <source>
        <dbReference type="Proteomes" id="UP000241404"/>
    </source>
</evidence>
<evidence type="ECO:0000313" key="2">
    <source>
        <dbReference type="EMBL" id="PSU15432.1"/>
    </source>
</evidence>
<dbReference type="AlphaFoldDB" id="A0ABD6X032"/>
<protein>
    <submittedName>
        <fullName evidence="2">Fimbrial protein</fullName>
    </submittedName>
</protein>